<comment type="caution">
    <text evidence="2">The sequence shown here is derived from an EMBL/GenBank/DDBJ whole genome shotgun (WGS) entry which is preliminary data.</text>
</comment>
<organism evidence="2 3">
    <name type="scientific">Cognatiluteimonas sedimenti</name>
    <dbReference type="NCBI Taxonomy" id="2927791"/>
    <lineage>
        <taxon>Bacteria</taxon>
        <taxon>Pseudomonadati</taxon>
        <taxon>Pseudomonadota</taxon>
        <taxon>Gammaproteobacteria</taxon>
        <taxon>Lysobacterales</taxon>
        <taxon>Lysobacteraceae</taxon>
        <taxon>Cognatiluteimonas</taxon>
    </lineage>
</organism>
<proteinExistence type="predicted"/>
<gene>
    <name evidence="2" type="ORF">MQC88_01740</name>
</gene>
<evidence type="ECO:0000313" key="3">
    <source>
        <dbReference type="Proteomes" id="UP001165423"/>
    </source>
</evidence>
<accession>A0ABT0A132</accession>
<dbReference type="Proteomes" id="UP001165423">
    <property type="component" value="Unassembled WGS sequence"/>
</dbReference>
<dbReference type="RefSeq" id="WP_243318654.1">
    <property type="nucleotide sequence ID" value="NZ_JALGCL010000001.1"/>
</dbReference>
<keyword evidence="1" id="KW-0732">Signal</keyword>
<feature type="signal peptide" evidence="1">
    <location>
        <begin position="1"/>
        <end position="22"/>
    </location>
</feature>
<evidence type="ECO:0000313" key="2">
    <source>
        <dbReference type="EMBL" id="MCJ0824691.1"/>
    </source>
</evidence>
<evidence type="ECO:0000256" key="1">
    <source>
        <dbReference type="SAM" id="SignalP"/>
    </source>
</evidence>
<sequence length="149" mass="15201">MPRISAITLAAVLVLSAPLAFAQHEHHPAPAATAAAATPAQRFATDAPLRKYMQSIRTRVAALEHGEHGHLDATQVATLATGIQGDIGNIVAECKLPADADAALHGIIGSLALNADKLKSDPKAAGAVAALRAALDTYATQFDDPGIGS</sequence>
<protein>
    <submittedName>
        <fullName evidence="2">DnrO protein</fullName>
    </submittedName>
</protein>
<dbReference type="EMBL" id="JALGCL010000001">
    <property type="protein sequence ID" value="MCJ0824691.1"/>
    <property type="molecule type" value="Genomic_DNA"/>
</dbReference>
<reference evidence="2 3" key="1">
    <citation type="submission" date="2022-03" db="EMBL/GenBank/DDBJ databases">
        <title>Luteimonas soily sp. nov., a novel bacterium isolated from the soil.</title>
        <authorList>
            <person name="Zhang X."/>
        </authorList>
    </citation>
    <scope>NUCLEOTIDE SEQUENCE [LARGE SCALE GENOMIC DNA]</scope>
    <source>
        <strain evidence="2 3">50</strain>
    </source>
</reference>
<feature type="chain" id="PRO_5046702143" evidence="1">
    <location>
        <begin position="23"/>
        <end position="149"/>
    </location>
</feature>
<keyword evidence="3" id="KW-1185">Reference proteome</keyword>
<name>A0ABT0A132_9GAMM</name>